<sequence>MNSEKLSLRLSQVAAFVPRGSKVADIGSDHAYLPCYLVLQQKAVSAIAGEVVEGPYQSALKQVKNNNLEHLIEVRKGSGLSVLKDGEADVITIAGMGGPLIVQILDEGKEKLKGVKRLILQPNISAISIRDWLIKHNWKVVEETILEEDQKIYEIIVAEPSEITTELTYTERLLGPVLIKKKSAVFKRKWMQEYEQWKNISNQLDLAGKSQTIAEKRAELEAKMAIVEEALK</sequence>
<dbReference type="PANTHER" id="PTHR38451:SF1">
    <property type="entry name" value="TRNA (ADENINE(22)-N(1))-METHYLTRANSFERASE"/>
    <property type="match status" value="1"/>
</dbReference>
<comment type="caution">
    <text evidence="1">The sequence shown here is derived from an EMBL/GenBank/DDBJ whole genome shotgun (WGS) entry which is preliminary data.</text>
</comment>
<dbReference type="Proteomes" id="UP000239047">
    <property type="component" value="Unassembled WGS sequence"/>
</dbReference>
<dbReference type="RefSeq" id="WP_104056926.1">
    <property type="nucleotide sequence ID" value="NZ_PREZ01000002.1"/>
</dbReference>
<organism evidence="1 2">
    <name type="scientific">Jeotgalibacillus proteolyticus</name>
    <dbReference type="NCBI Taxonomy" id="2082395"/>
    <lineage>
        <taxon>Bacteria</taxon>
        <taxon>Bacillati</taxon>
        <taxon>Bacillota</taxon>
        <taxon>Bacilli</taxon>
        <taxon>Bacillales</taxon>
        <taxon>Caryophanaceae</taxon>
        <taxon>Jeotgalibacillus</taxon>
    </lineage>
</organism>
<protein>
    <submittedName>
        <fullName evidence="1">tRNA (Adenine(22)-N(1))-methyltransferase TrmK</fullName>
    </submittedName>
</protein>
<accession>A0A2S5GEL2</accession>
<gene>
    <name evidence="1" type="ORF">C4B60_05075</name>
</gene>
<dbReference type="OrthoDB" id="5881184at2"/>
<dbReference type="InterPro" id="IPR029063">
    <property type="entry name" value="SAM-dependent_MTases_sf"/>
</dbReference>
<keyword evidence="2" id="KW-1185">Reference proteome</keyword>
<evidence type="ECO:0000313" key="1">
    <source>
        <dbReference type="EMBL" id="PPA71436.1"/>
    </source>
</evidence>
<dbReference type="Gene3D" id="1.10.287.1890">
    <property type="match status" value="1"/>
</dbReference>
<dbReference type="Gene3D" id="3.40.50.150">
    <property type="entry name" value="Vaccinia Virus protein VP39"/>
    <property type="match status" value="1"/>
</dbReference>
<dbReference type="SUPFAM" id="SSF53335">
    <property type="entry name" value="S-adenosyl-L-methionine-dependent methyltransferases"/>
    <property type="match status" value="1"/>
</dbReference>
<dbReference type="AlphaFoldDB" id="A0A2S5GEL2"/>
<dbReference type="GO" id="GO:0032259">
    <property type="term" value="P:methylation"/>
    <property type="evidence" value="ECO:0007669"/>
    <property type="project" value="UniProtKB-KW"/>
</dbReference>
<reference evidence="1 2" key="1">
    <citation type="submission" date="2018-02" db="EMBL/GenBank/DDBJ databases">
        <title>Jeotgalibacillus proteolyticum sp. nov. a protease producing bacterium isolated from ocean sediments of Laizhou Bay.</title>
        <authorList>
            <person name="Li Y."/>
        </authorList>
    </citation>
    <scope>NUCLEOTIDE SEQUENCE [LARGE SCALE GENOMIC DNA]</scope>
    <source>
        <strain evidence="1 2">22-7</strain>
    </source>
</reference>
<keyword evidence="1" id="KW-0808">Transferase</keyword>
<dbReference type="PANTHER" id="PTHR38451">
    <property type="entry name" value="TRNA (ADENINE(22)-N(1))-METHYLTRANSFERASE"/>
    <property type="match status" value="1"/>
</dbReference>
<keyword evidence="1" id="KW-0489">Methyltransferase</keyword>
<dbReference type="InterPro" id="IPR006901">
    <property type="entry name" value="TrmK"/>
</dbReference>
<name>A0A2S5GEL2_9BACL</name>
<dbReference type="EMBL" id="PREZ01000002">
    <property type="protein sequence ID" value="PPA71436.1"/>
    <property type="molecule type" value="Genomic_DNA"/>
</dbReference>
<dbReference type="Pfam" id="PF04816">
    <property type="entry name" value="TrmK"/>
    <property type="match status" value="1"/>
</dbReference>
<proteinExistence type="predicted"/>
<dbReference type="GO" id="GO:0160105">
    <property type="term" value="F:tRNA (adenine(22)-N1)-methyltransferase activity"/>
    <property type="evidence" value="ECO:0007669"/>
    <property type="project" value="InterPro"/>
</dbReference>
<dbReference type="PIRSF" id="PIRSF018637">
    <property type="entry name" value="TrmK"/>
    <property type="match status" value="1"/>
</dbReference>
<evidence type="ECO:0000313" key="2">
    <source>
        <dbReference type="Proteomes" id="UP000239047"/>
    </source>
</evidence>